<feature type="domain" description="ABC transmembrane type-1" evidence="9">
    <location>
        <begin position="51"/>
        <end position="333"/>
    </location>
</feature>
<feature type="domain" description="ABC transporter" evidence="8">
    <location>
        <begin position="367"/>
        <end position="601"/>
    </location>
</feature>
<keyword evidence="2 7" id="KW-0812">Transmembrane</keyword>
<keyword evidence="3" id="KW-0547">Nucleotide-binding</keyword>
<keyword evidence="6 7" id="KW-0472">Membrane</keyword>
<evidence type="ECO:0000313" key="10">
    <source>
        <dbReference type="EMBL" id="MFC7395249.1"/>
    </source>
</evidence>
<dbReference type="InterPro" id="IPR003593">
    <property type="entry name" value="AAA+_ATPase"/>
</dbReference>
<feature type="transmembrane region" description="Helical" evidence="7">
    <location>
        <begin position="87"/>
        <end position="107"/>
    </location>
</feature>
<evidence type="ECO:0000256" key="7">
    <source>
        <dbReference type="SAM" id="Phobius"/>
    </source>
</evidence>
<dbReference type="SUPFAM" id="SSF52540">
    <property type="entry name" value="P-loop containing nucleoside triphosphate hydrolases"/>
    <property type="match status" value="1"/>
</dbReference>
<evidence type="ECO:0000256" key="1">
    <source>
        <dbReference type="ARBA" id="ARBA00004651"/>
    </source>
</evidence>
<dbReference type="Proteomes" id="UP001596505">
    <property type="component" value="Unassembled WGS sequence"/>
</dbReference>
<evidence type="ECO:0000313" key="11">
    <source>
        <dbReference type="Proteomes" id="UP001596505"/>
    </source>
</evidence>
<keyword evidence="4 10" id="KW-0067">ATP-binding</keyword>
<dbReference type="CDD" id="cd18547">
    <property type="entry name" value="ABC_6TM_Tm288_like"/>
    <property type="match status" value="1"/>
</dbReference>
<evidence type="ECO:0000256" key="4">
    <source>
        <dbReference type="ARBA" id="ARBA00022840"/>
    </source>
</evidence>
<dbReference type="Gene3D" id="3.40.50.300">
    <property type="entry name" value="P-loop containing nucleotide triphosphate hydrolases"/>
    <property type="match status" value="1"/>
</dbReference>
<feature type="transmembrane region" description="Helical" evidence="7">
    <location>
        <begin position="286"/>
        <end position="310"/>
    </location>
</feature>
<dbReference type="Pfam" id="PF00005">
    <property type="entry name" value="ABC_tran"/>
    <property type="match status" value="1"/>
</dbReference>
<feature type="transmembrane region" description="Helical" evidence="7">
    <location>
        <begin position="166"/>
        <end position="186"/>
    </location>
</feature>
<dbReference type="SMART" id="SM00382">
    <property type="entry name" value="AAA"/>
    <property type="match status" value="1"/>
</dbReference>
<proteinExistence type="predicted"/>
<dbReference type="PANTHER" id="PTHR43394">
    <property type="entry name" value="ATP-DEPENDENT PERMEASE MDL1, MITOCHONDRIAL"/>
    <property type="match status" value="1"/>
</dbReference>
<dbReference type="PROSITE" id="PS50893">
    <property type="entry name" value="ABC_TRANSPORTER_2"/>
    <property type="match status" value="1"/>
</dbReference>
<evidence type="ECO:0000256" key="5">
    <source>
        <dbReference type="ARBA" id="ARBA00022989"/>
    </source>
</evidence>
<evidence type="ECO:0000259" key="9">
    <source>
        <dbReference type="PROSITE" id="PS50929"/>
    </source>
</evidence>
<dbReference type="InterPro" id="IPR003439">
    <property type="entry name" value="ABC_transporter-like_ATP-bd"/>
</dbReference>
<sequence>MLKQITEPFKYEKLSIAGDKNKSIKKARPKAKIGTVRRIASYLAYNKGLLIVVILMVIASSCLGLAGPFLVGKVIDDYIVPKQTNGLLYFLLLLAGVYLLYSLFLWLQNILMIGIAQNTVLAMRRQLFEHFHKLPVAFFDKRQHGELMSRVTNDIDNISSTLNDSVIQIFSSVITLIGTLSMMLWLSPMLTLITLIIVPLMFLGMKWITKRTGRFFKEQQKSLGELNGFIEEMISGQSIIKTFSQEQKVIAECIEKSERLKQVGFWARAFSGFVPKLLNMLNNLSFAIIAGIGGILALYGMVTIGVIVAFTEYTRQFTRPLNDLSNEFNTLLAAVAGAERVFDILDEDEEIKDEKDAAPLPDVKGEVEFQHVSFAYEKGNDTLKDVSFKAAPGQTVALVGPTGAGKTTIINLLSRFYDVNSGKILIDGYDMSEVTRDSLRQQMGFVLQDAFLFQGTVRENIRYGRLDATDEEIEEAAKLANAYSFIMKLPKQFDTMLKRDGSSISQGQKQLLSIARAFLAKPAILILDEATSNIDTITEIKIQEAMRRLMKGRTSFVIAHRLNTIQQADQIMVVDDGQIIESGTHDSLLREKGAYFDLYHSQSRDNHEGLN</sequence>
<name>A0ABW2Q1Q1_9BACL</name>
<organism evidence="10 11">
    <name type="scientific">Scopulibacillus cellulosilyticus</name>
    <dbReference type="NCBI Taxonomy" id="2665665"/>
    <lineage>
        <taxon>Bacteria</taxon>
        <taxon>Bacillati</taxon>
        <taxon>Bacillota</taxon>
        <taxon>Bacilli</taxon>
        <taxon>Bacillales</taxon>
        <taxon>Sporolactobacillaceae</taxon>
        <taxon>Scopulibacillus</taxon>
    </lineage>
</organism>
<dbReference type="PROSITE" id="PS00211">
    <property type="entry name" value="ABC_TRANSPORTER_1"/>
    <property type="match status" value="1"/>
</dbReference>
<protein>
    <submittedName>
        <fullName evidence="10">ABC transporter ATP-binding protein</fullName>
    </submittedName>
</protein>
<evidence type="ECO:0000256" key="6">
    <source>
        <dbReference type="ARBA" id="ARBA00023136"/>
    </source>
</evidence>
<dbReference type="SUPFAM" id="SSF90123">
    <property type="entry name" value="ABC transporter transmembrane region"/>
    <property type="match status" value="1"/>
</dbReference>
<reference evidence="11" key="1">
    <citation type="journal article" date="2019" name="Int. J. Syst. Evol. Microbiol.">
        <title>The Global Catalogue of Microorganisms (GCM) 10K type strain sequencing project: providing services to taxonomists for standard genome sequencing and annotation.</title>
        <authorList>
            <consortium name="The Broad Institute Genomics Platform"/>
            <consortium name="The Broad Institute Genome Sequencing Center for Infectious Disease"/>
            <person name="Wu L."/>
            <person name="Ma J."/>
        </authorList>
    </citation>
    <scope>NUCLEOTIDE SEQUENCE [LARGE SCALE GENOMIC DNA]</scope>
    <source>
        <strain evidence="11">CGMCC 1.16305</strain>
    </source>
</reference>
<dbReference type="PANTHER" id="PTHR43394:SF1">
    <property type="entry name" value="ATP-BINDING CASSETTE SUB-FAMILY B MEMBER 10, MITOCHONDRIAL"/>
    <property type="match status" value="1"/>
</dbReference>
<feature type="transmembrane region" description="Helical" evidence="7">
    <location>
        <begin position="192"/>
        <end position="209"/>
    </location>
</feature>
<dbReference type="CDD" id="cd03254">
    <property type="entry name" value="ABCC_Glucan_exporter_like"/>
    <property type="match status" value="1"/>
</dbReference>
<dbReference type="InterPro" id="IPR011527">
    <property type="entry name" value="ABC1_TM_dom"/>
</dbReference>
<dbReference type="Pfam" id="PF00664">
    <property type="entry name" value="ABC_membrane"/>
    <property type="match status" value="1"/>
</dbReference>
<dbReference type="EMBL" id="JBHTCO010000043">
    <property type="protein sequence ID" value="MFC7395249.1"/>
    <property type="molecule type" value="Genomic_DNA"/>
</dbReference>
<dbReference type="InterPro" id="IPR039421">
    <property type="entry name" value="Type_1_exporter"/>
</dbReference>
<evidence type="ECO:0000256" key="2">
    <source>
        <dbReference type="ARBA" id="ARBA00022692"/>
    </source>
</evidence>
<gene>
    <name evidence="10" type="ORF">ACFQRG_20275</name>
</gene>
<comment type="caution">
    <text evidence="10">The sequence shown here is derived from an EMBL/GenBank/DDBJ whole genome shotgun (WGS) entry which is preliminary data.</text>
</comment>
<dbReference type="InterPro" id="IPR036640">
    <property type="entry name" value="ABC1_TM_sf"/>
</dbReference>
<dbReference type="InterPro" id="IPR017871">
    <property type="entry name" value="ABC_transporter-like_CS"/>
</dbReference>
<keyword evidence="11" id="KW-1185">Reference proteome</keyword>
<feature type="transmembrane region" description="Helical" evidence="7">
    <location>
        <begin position="48"/>
        <end position="67"/>
    </location>
</feature>
<accession>A0ABW2Q1Q1</accession>
<dbReference type="InterPro" id="IPR027417">
    <property type="entry name" value="P-loop_NTPase"/>
</dbReference>
<dbReference type="GO" id="GO:0005524">
    <property type="term" value="F:ATP binding"/>
    <property type="evidence" value="ECO:0007669"/>
    <property type="project" value="UniProtKB-KW"/>
</dbReference>
<evidence type="ECO:0000259" key="8">
    <source>
        <dbReference type="PROSITE" id="PS50893"/>
    </source>
</evidence>
<evidence type="ECO:0000256" key="3">
    <source>
        <dbReference type="ARBA" id="ARBA00022741"/>
    </source>
</evidence>
<dbReference type="Gene3D" id="1.20.1560.10">
    <property type="entry name" value="ABC transporter type 1, transmembrane domain"/>
    <property type="match status" value="1"/>
</dbReference>
<dbReference type="PROSITE" id="PS50929">
    <property type="entry name" value="ABC_TM1F"/>
    <property type="match status" value="1"/>
</dbReference>
<keyword evidence="5 7" id="KW-1133">Transmembrane helix</keyword>
<comment type="subcellular location">
    <subcellularLocation>
        <location evidence="1">Cell membrane</location>
        <topology evidence="1">Multi-pass membrane protein</topology>
    </subcellularLocation>
</comment>
<dbReference type="RefSeq" id="WP_380969584.1">
    <property type="nucleotide sequence ID" value="NZ_JBHTCO010000043.1"/>
</dbReference>